<dbReference type="InterPro" id="IPR052357">
    <property type="entry name" value="Orn_Lys_Arg_decarboxylase-I"/>
</dbReference>
<keyword evidence="9" id="KW-1185">Reference proteome</keyword>
<organism evidence="8 9">
    <name type="scientific">Stephania japonica</name>
    <dbReference type="NCBI Taxonomy" id="461633"/>
    <lineage>
        <taxon>Eukaryota</taxon>
        <taxon>Viridiplantae</taxon>
        <taxon>Streptophyta</taxon>
        <taxon>Embryophyta</taxon>
        <taxon>Tracheophyta</taxon>
        <taxon>Spermatophyta</taxon>
        <taxon>Magnoliopsida</taxon>
        <taxon>Ranunculales</taxon>
        <taxon>Menispermaceae</taxon>
        <taxon>Menispermoideae</taxon>
        <taxon>Cissampelideae</taxon>
        <taxon>Stephania</taxon>
    </lineage>
</organism>
<evidence type="ECO:0000313" key="8">
    <source>
        <dbReference type="EMBL" id="KAK9138956.1"/>
    </source>
</evidence>
<dbReference type="InterPro" id="IPR015421">
    <property type="entry name" value="PyrdxlP-dep_Trfase_major"/>
</dbReference>
<reference evidence="8 9" key="1">
    <citation type="submission" date="2024-01" db="EMBL/GenBank/DDBJ databases">
        <title>Genome assemblies of Stephania.</title>
        <authorList>
            <person name="Yang L."/>
        </authorList>
    </citation>
    <scope>NUCLEOTIDE SEQUENCE [LARGE SCALE GENOMIC DNA]</scope>
    <source>
        <strain evidence="8">QJT</strain>
        <tissue evidence="8">Leaf</tissue>
    </source>
</reference>
<evidence type="ECO:0000313" key="9">
    <source>
        <dbReference type="Proteomes" id="UP001417504"/>
    </source>
</evidence>
<accession>A0AAP0PFJ3</accession>
<evidence type="ECO:0000256" key="3">
    <source>
        <dbReference type="ARBA" id="ARBA00022793"/>
    </source>
</evidence>
<name>A0AAP0PFJ3_9MAGN</name>
<dbReference type="Pfam" id="PF01276">
    <property type="entry name" value="OKR_DC_1"/>
    <property type="match status" value="2"/>
</dbReference>
<keyword evidence="5" id="KW-0456">Lyase</keyword>
<dbReference type="SUPFAM" id="SSF53383">
    <property type="entry name" value="PLP-dependent transferases"/>
    <property type="match status" value="2"/>
</dbReference>
<evidence type="ECO:0008006" key="10">
    <source>
        <dbReference type="Google" id="ProtNLM"/>
    </source>
</evidence>
<dbReference type="InterPro" id="IPR000310">
    <property type="entry name" value="Orn/Lys/Arg_deCO2ase_major_dom"/>
</dbReference>
<dbReference type="InterPro" id="IPR015424">
    <property type="entry name" value="PyrdxlP-dep_Trfase"/>
</dbReference>
<feature type="domain" description="Orn/Lys/Arg decarboxylases family 1 pyridoxal-P attachment site" evidence="6">
    <location>
        <begin position="102"/>
        <end position="403"/>
    </location>
</feature>
<evidence type="ECO:0000256" key="1">
    <source>
        <dbReference type="ARBA" id="ARBA00001933"/>
    </source>
</evidence>
<dbReference type="InterPro" id="IPR008286">
    <property type="entry name" value="Prn/Lys/Arg_de-COase_C"/>
</dbReference>
<evidence type="ECO:0000259" key="6">
    <source>
        <dbReference type="Pfam" id="PF01276"/>
    </source>
</evidence>
<dbReference type="GO" id="GO:0016831">
    <property type="term" value="F:carboxy-lyase activity"/>
    <property type="evidence" value="ECO:0007669"/>
    <property type="project" value="UniProtKB-KW"/>
</dbReference>
<dbReference type="Proteomes" id="UP001417504">
    <property type="component" value="Unassembled WGS sequence"/>
</dbReference>
<feature type="domain" description="Orn/Lys/Arg decarboxylase C-terminal" evidence="7">
    <location>
        <begin position="1143"/>
        <end position="1186"/>
    </location>
</feature>
<dbReference type="CDD" id="cd00615">
    <property type="entry name" value="Orn_deC_like"/>
    <property type="match status" value="2"/>
</dbReference>
<keyword evidence="4" id="KW-0663">Pyridoxal phosphate</keyword>
<dbReference type="SUPFAM" id="SSF55904">
    <property type="entry name" value="Ornithine decarboxylase C-terminal domain"/>
    <property type="match status" value="2"/>
</dbReference>
<dbReference type="AlphaFoldDB" id="A0AAP0PFJ3"/>
<dbReference type="PANTHER" id="PTHR43277:SF4">
    <property type="entry name" value="ARGININE DECARBOXYLASE"/>
    <property type="match status" value="1"/>
</dbReference>
<dbReference type="Pfam" id="PF03711">
    <property type="entry name" value="OKR_DC_1_C"/>
    <property type="match status" value="2"/>
</dbReference>
<feature type="domain" description="Orn/Lys/Arg decarboxylases family 1 pyridoxal-P attachment site" evidence="6">
    <location>
        <begin position="724"/>
        <end position="1025"/>
    </location>
</feature>
<dbReference type="Gene3D" id="3.40.640.10">
    <property type="entry name" value="Type I PLP-dependent aspartate aminotransferase-like (Major domain)"/>
    <property type="match status" value="2"/>
</dbReference>
<protein>
    <recommendedName>
        <fullName evidence="10">Arginine decarboxylase</fullName>
    </recommendedName>
</protein>
<feature type="domain" description="Orn/Lys/Arg decarboxylase C-terminal" evidence="7">
    <location>
        <begin position="521"/>
        <end position="565"/>
    </location>
</feature>
<keyword evidence="3" id="KW-0210">Decarboxylase</keyword>
<comment type="similarity">
    <text evidence="2">Belongs to the Orn/Lys/Arg decarboxylase class-I family.</text>
</comment>
<evidence type="ECO:0000256" key="4">
    <source>
        <dbReference type="ARBA" id="ARBA00022898"/>
    </source>
</evidence>
<evidence type="ECO:0000259" key="7">
    <source>
        <dbReference type="Pfam" id="PF03711"/>
    </source>
</evidence>
<sequence>MGDVQEYIKIVFGAVNDNSLDNVIAQGLFITFIFMDQRLVTGYIKVITVPCGIQKAGSVELFTHQSSSQERTITELDGKLHETENNKRLILRSRTPLQDKAPPLVGALKASAEQDVACFHFPGHNRGRAAPSSLVQLIGLKPFLHDLPELPKLDNLFSPESSILDAQKQAAKLFGASETWFLVGGTTCGVQATIMATCSPGDYLILPRNSHVSAISGMVLSGAMPKYIIPEYNSNWDIAGGVAPSQVLKAMKELEMEGRQAAAVLVTSPTYHGICSDLVEIARLCRSHQIPLIVDEAHGAHFGFHPDLPCSALQQGVDLAVQSTHKVLCSLTQSSMLHMKSDIVDREKICRCLQVLQSTSPNYLLLASLDAARAQISENPESIFNQAMELAAYASKTIKSIPGISLLELPVFSSFPAIDPLRLTVGIQNLGISSYEADDILCDEYGIIPELVGTRSLTFAINLGTCREHVDRLILGLDYLSSTFFQRSKEEGRVEEGESAPFADINICLSPRDAFFVSKRRASITECLGETCGELICPYPPGIPVVFPGEIITEKALNYLLKVKHKGADIRGASDPTLSSIVAAGDGSSDLRRLPFSPLSCLSLLLLKGRAQVVQHGGSGKKKRPVAVLASIIAIAWNLWNEEKTLELVDGVMEENKLSRNSIQTPSSAIALVLSKNDGSAELFTHQSSSQERTITELDGKLHETENDKRLILRSRTPLQDKAPPLVGALKTSAEQDVACFHFPGHNRGRAAPSSLVQLIGLKPFLHDVPELPKLDNLFSPESSILDAQKQAAKLFGASETWFLVGGTTCGVQATIMATCSPGDYLILPRNSHASAISGMVLSGAMPKYIIPEYNSNWDIAGGVAPSQVLKAMKELEIEGRQAAAVLVTSPTYHGICSDLVEIARLCHSHQIPLIVDEAHGAHFGFHPDLPCSALQQGVDLAVQSTHKVLCSLTQSSMLHMKSDIVDREKICRCLQVLQSTSPNRLLLASLDAARAQISENPESIFNQAMELAAYASKTIKSIPGISLLELPIFSSFPAIDPLRLTVGIQNLGISSYEADDILCDEYGIIPELVGTQSLTFAINLGTCREHVDRLILGLDYLSSTFFRRSKEEGRVEEGESAPFADINISLSPRDAFFVSKRRASITECLGETCGELICPYPPGIPVVFPGEIITEKALNYLLKVKHKGADIRWASDPTLSSIVVCL</sequence>
<dbReference type="PANTHER" id="PTHR43277">
    <property type="entry name" value="ARGININE DECARBOXYLASE"/>
    <property type="match status" value="1"/>
</dbReference>
<comment type="cofactor">
    <cofactor evidence="1">
        <name>pyridoxal 5'-phosphate</name>
        <dbReference type="ChEBI" id="CHEBI:597326"/>
    </cofactor>
</comment>
<gene>
    <name evidence="8" type="ORF">Sjap_009550</name>
</gene>
<dbReference type="Gene3D" id="3.90.100.10">
    <property type="entry name" value="Orn/Lys/Arg decarboxylase, C-terminal domain"/>
    <property type="match status" value="2"/>
</dbReference>
<dbReference type="InterPro" id="IPR036633">
    <property type="entry name" value="Prn/Lys/Arg_de-COase_C_sf"/>
</dbReference>
<comment type="caution">
    <text evidence="8">The sequence shown here is derived from an EMBL/GenBank/DDBJ whole genome shotgun (WGS) entry which is preliminary data.</text>
</comment>
<dbReference type="EMBL" id="JBBNAE010000003">
    <property type="protein sequence ID" value="KAK9138956.1"/>
    <property type="molecule type" value="Genomic_DNA"/>
</dbReference>
<evidence type="ECO:0000256" key="5">
    <source>
        <dbReference type="ARBA" id="ARBA00023239"/>
    </source>
</evidence>
<proteinExistence type="inferred from homology"/>
<evidence type="ECO:0000256" key="2">
    <source>
        <dbReference type="ARBA" id="ARBA00010671"/>
    </source>
</evidence>